<evidence type="ECO:0000313" key="1">
    <source>
        <dbReference type="EMBL" id="KHN78244.1"/>
    </source>
</evidence>
<comment type="caution">
    <text evidence="1">The sequence shown here is derived from an EMBL/GenBank/DDBJ whole genome shotgun (WGS) entry which is preliminary data.</text>
</comment>
<sequence>MSLESVKCVFHTLACTSGNQLAVDEQAKAADGSKDFNQQVSVSVAGGVFDNGRKGKEGTGEGKLEYGEPMTVETRNAEAHKFDAICQT</sequence>
<protein>
    <submittedName>
        <fullName evidence="1">Uncharacterized protein</fullName>
    </submittedName>
</protein>
<gene>
    <name evidence="1" type="ORF">Tcan_05542</name>
</gene>
<evidence type="ECO:0000313" key="2">
    <source>
        <dbReference type="Proteomes" id="UP000031036"/>
    </source>
</evidence>
<organism evidence="1 2">
    <name type="scientific">Toxocara canis</name>
    <name type="common">Canine roundworm</name>
    <dbReference type="NCBI Taxonomy" id="6265"/>
    <lineage>
        <taxon>Eukaryota</taxon>
        <taxon>Metazoa</taxon>
        <taxon>Ecdysozoa</taxon>
        <taxon>Nematoda</taxon>
        <taxon>Chromadorea</taxon>
        <taxon>Rhabditida</taxon>
        <taxon>Spirurina</taxon>
        <taxon>Ascaridomorpha</taxon>
        <taxon>Ascaridoidea</taxon>
        <taxon>Toxocaridae</taxon>
        <taxon>Toxocara</taxon>
    </lineage>
</organism>
<dbReference type="EMBL" id="JPKZ01002143">
    <property type="protein sequence ID" value="KHN78244.1"/>
    <property type="molecule type" value="Genomic_DNA"/>
</dbReference>
<accession>A0A0B2V9V0</accession>
<reference evidence="1 2" key="1">
    <citation type="submission" date="2014-11" db="EMBL/GenBank/DDBJ databases">
        <title>Genetic blueprint of the zoonotic pathogen Toxocara canis.</title>
        <authorList>
            <person name="Zhu X.-Q."/>
            <person name="Korhonen P.K."/>
            <person name="Cai H."/>
            <person name="Young N.D."/>
            <person name="Nejsum P."/>
            <person name="von Samson-Himmelstjerna G."/>
            <person name="Boag P.R."/>
            <person name="Tan P."/>
            <person name="Li Q."/>
            <person name="Min J."/>
            <person name="Yang Y."/>
            <person name="Wang X."/>
            <person name="Fang X."/>
            <person name="Hall R.S."/>
            <person name="Hofmann A."/>
            <person name="Sternberg P.W."/>
            <person name="Jex A.R."/>
            <person name="Gasser R.B."/>
        </authorList>
    </citation>
    <scope>NUCLEOTIDE SEQUENCE [LARGE SCALE GENOMIC DNA]</scope>
    <source>
        <strain evidence="1">PN_DK_2014</strain>
    </source>
</reference>
<proteinExistence type="predicted"/>
<dbReference type="AlphaFoldDB" id="A0A0B2V9V0"/>
<dbReference type="Proteomes" id="UP000031036">
    <property type="component" value="Unassembled WGS sequence"/>
</dbReference>
<keyword evidence="2" id="KW-1185">Reference proteome</keyword>
<name>A0A0B2V9V0_TOXCA</name>